<keyword evidence="3" id="KW-1185">Reference proteome</keyword>
<evidence type="ECO:0000313" key="2">
    <source>
        <dbReference type="EMBL" id="GFU40534.1"/>
    </source>
</evidence>
<organism evidence="2 3">
    <name type="scientific">Nephila pilipes</name>
    <name type="common">Giant wood spider</name>
    <name type="synonym">Nephila maculata</name>
    <dbReference type="NCBI Taxonomy" id="299642"/>
    <lineage>
        <taxon>Eukaryota</taxon>
        <taxon>Metazoa</taxon>
        <taxon>Ecdysozoa</taxon>
        <taxon>Arthropoda</taxon>
        <taxon>Chelicerata</taxon>
        <taxon>Arachnida</taxon>
        <taxon>Araneae</taxon>
        <taxon>Araneomorphae</taxon>
        <taxon>Entelegynae</taxon>
        <taxon>Araneoidea</taxon>
        <taxon>Nephilidae</taxon>
        <taxon>Nephila</taxon>
    </lineage>
</organism>
<sequence>MANPCVHCNGMFSEFTQHPKHKLILHSGQTYRPATNKDEETWERFFNYFKFRISVDRCNLCGMNERMHMKEPKRMKILRAHPYILGTTSKLQLDTNRYTPAKLGGPLSINSKNTVKYSFLDFKRIQISKNYNH</sequence>
<evidence type="ECO:0000259" key="1">
    <source>
        <dbReference type="PROSITE" id="PS00028"/>
    </source>
</evidence>
<dbReference type="AlphaFoldDB" id="A0A8X6QS60"/>
<dbReference type="EMBL" id="BMAW01131730">
    <property type="protein sequence ID" value="GFU40534.1"/>
    <property type="molecule type" value="Genomic_DNA"/>
</dbReference>
<dbReference type="Proteomes" id="UP000887013">
    <property type="component" value="Unassembled WGS sequence"/>
</dbReference>
<gene>
    <name evidence="2" type="ORF">NPIL_581961</name>
</gene>
<accession>A0A8X6QS60</accession>
<dbReference type="InterPro" id="IPR013087">
    <property type="entry name" value="Znf_C2H2_type"/>
</dbReference>
<feature type="domain" description="C2H2-type" evidence="1">
    <location>
        <begin position="5"/>
        <end position="26"/>
    </location>
</feature>
<dbReference type="PROSITE" id="PS00028">
    <property type="entry name" value="ZINC_FINGER_C2H2_1"/>
    <property type="match status" value="1"/>
</dbReference>
<evidence type="ECO:0000313" key="3">
    <source>
        <dbReference type="Proteomes" id="UP000887013"/>
    </source>
</evidence>
<reference evidence="2" key="1">
    <citation type="submission" date="2020-08" db="EMBL/GenBank/DDBJ databases">
        <title>Multicomponent nature underlies the extraordinary mechanical properties of spider dragline silk.</title>
        <authorList>
            <person name="Kono N."/>
            <person name="Nakamura H."/>
            <person name="Mori M."/>
            <person name="Yoshida Y."/>
            <person name="Ohtoshi R."/>
            <person name="Malay A.D."/>
            <person name="Moran D.A.P."/>
            <person name="Tomita M."/>
            <person name="Numata K."/>
            <person name="Arakawa K."/>
        </authorList>
    </citation>
    <scope>NUCLEOTIDE SEQUENCE</scope>
</reference>
<proteinExistence type="predicted"/>
<comment type="caution">
    <text evidence="2">The sequence shown here is derived from an EMBL/GenBank/DDBJ whole genome shotgun (WGS) entry which is preliminary data.</text>
</comment>
<protein>
    <recommendedName>
        <fullName evidence="1">C2H2-type domain-containing protein</fullName>
    </recommendedName>
</protein>
<name>A0A8X6QS60_NEPPI</name>